<dbReference type="Proteomes" id="UP001055940">
    <property type="component" value="Chromosome"/>
</dbReference>
<dbReference type="EMBL" id="CP099837">
    <property type="protein sequence ID" value="USY17108.1"/>
    <property type="molecule type" value="Genomic_DNA"/>
</dbReference>
<reference evidence="2" key="1">
    <citation type="submission" date="2022-06" db="EMBL/GenBank/DDBJ databases">
        <authorList>
            <person name="Ping M."/>
        </authorList>
    </citation>
    <scope>NUCLEOTIDE SEQUENCE</scope>
    <source>
        <strain evidence="2">JCM11759T</strain>
    </source>
</reference>
<protein>
    <submittedName>
        <fullName evidence="2">DUF5753 domain-containing protein</fullName>
    </submittedName>
</protein>
<evidence type="ECO:0000259" key="1">
    <source>
        <dbReference type="Pfam" id="PF19054"/>
    </source>
</evidence>
<dbReference type="Pfam" id="PF19054">
    <property type="entry name" value="DUF5753"/>
    <property type="match status" value="1"/>
</dbReference>
<dbReference type="RefSeq" id="WP_254416696.1">
    <property type="nucleotide sequence ID" value="NZ_BAAAJB010000051.1"/>
</dbReference>
<organism evidence="2 3">
    <name type="scientific">Nocardiopsis exhalans</name>
    <dbReference type="NCBI Taxonomy" id="163604"/>
    <lineage>
        <taxon>Bacteria</taxon>
        <taxon>Bacillati</taxon>
        <taxon>Actinomycetota</taxon>
        <taxon>Actinomycetes</taxon>
        <taxon>Streptosporangiales</taxon>
        <taxon>Nocardiopsidaceae</taxon>
        <taxon>Nocardiopsis</taxon>
    </lineage>
</organism>
<accession>A0ABY5D1G8</accession>
<sequence>MPAPIQVWRSSKAWSAARRQLSLVTGLVESGRVTLQLIPMDTPPHPGTSGPFKLITTKSLPDVMFAESAREGQIVTNTTETANWRMQFAALQSAAMGPEATLTRLKAELRKLDDE</sequence>
<feature type="domain" description="DUF5753" evidence="1">
    <location>
        <begin position="16"/>
        <end position="106"/>
    </location>
</feature>
<name>A0ABY5D1G8_9ACTN</name>
<evidence type="ECO:0000313" key="2">
    <source>
        <dbReference type="EMBL" id="USY17108.1"/>
    </source>
</evidence>
<keyword evidence="3" id="KW-1185">Reference proteome</keyword>
<proteinExistence type="predicted"/>
<dbReference type="InterPro" id="IPR043917">
    <property type="entry name" value="DUF5753"/>
</dbReference>
<gene>
    <name evidence="2" type="ORF">NE857_17240</name>
</gene>
<evidence type="ECO:0000313" key="3">
    <source>
        <dbReference type="Proteomes" id="UP001055940"/>
    </source>
</evidence>